<dbReference type="OrthoDB" id="3926238at2759"/>
<accession>A0A074XHQ9</accession>
<reference evidence="1 2" key="1">
    <citation type="journal article" date="2014" name="BMC Genomics">
        <title>Genome sequencing of four Aureobasidium pullulans varieties: biotechnological potential, stress tolerance, and description of new species.</title>
        <authorList>
            <person name="Gostin Ar C."/>
            <person name="Ohm R.A."/>
            <person name="Kogej T."/>
            <person name="Sonjak S."/>
            <person name="Turk M."/>
            <person name="Zajc J."/>
            <person name="Zalar P."/>
            <person name="Grube M."/>
            <person name="Sun H."/>
            <person name="Han J."/>
            <person name="Sharma A."/>
            <person name="Chiniquy J."/>
            <person name="Ngan C.Y."/>
            <person name="Lipzen A."/>
            <person name="Barry K."/>
            <person name="Grigoriev I.V."/>
            <person name="Gunde-Cimerman N."/>
        </authorList>
    </citation>
    <scope>NUCLEOTIDE SEQUENCE [LARGE SCALE GENOMIC DNA]</scope>
    <source>
        <strain evidence="1 2">CBS 147.97</strain>
    </source>
</reference>
<dbReference type="EMBL" id="KL584708">
    <property type="protein sequence ID" value="KEQ74096.1"/>
    <property type="molecule type" value="Genomic_DNA"/>
</dbReference>
<keyword evidence="2" id="KW-1185">Reference proteome</keyword>
<proteinExistence type="predicted"/>
<protein>
    <submittedName>
        <fullName evidence="1">Uncharacterized protein</fullName>
    </submittedName>
</protein>
<organism evidence="1 2">
    <name type="scientific">Aureobasidium namibiae CBS 147.97</name>
    <dbReference type="NCBI Taxonomy" id="1043004"/>
    <lineage>
        <taxon>Eukaryota</taxon>
        <taxon>Fungi</taxon>
        <taxon>Dikarya</taxon>
        <taxon>Ascomycota</taxon>
        <taxon>Pezizomycotina</taxon>
        <taxon>Dothideomycetes</taxon>
        <taxon>Dothideomycetidae</taxon>
        <taxon>Dothideales</taxon>
        <taxon>Saccotheciaceae</taxon>
        <taxon>Aureobasidium</taxon>
    </lineage>
</organism>
<dbReference type="AlphaFoldDB" id="A0A074XHQ9"/>
<evidence type="ECO:0000313" key="2">
    <source>
        <dbReference type="Proteomes" id="UP000027730"/>
    </source>
</evidence>
<dbReference type="GeneID" id="25410178"/>
<name>A0A074XHQ9_9PEZI</name>
<evidence type="ECO:0000313" key="1">
    <source>
        <dbReference type="EMBL" id="KEQ74096.1"/>
    </source>
</evidence>
<sequence>MCRFYAHTYQCRHTKTIFSKHCSRAALKQQACQSGDICADVQLDEKCSSCHKPVKILVQTRLTNEDIRSMRA</sequence>
<dbReference type="RefSeq" id="XP_013427876.1">
    <property type="nucleotide sequence ID" value="XM_013572422.1"/>
</dbReference>
<dbReference type="HOGENOM" id="CLU_196215_1_0_1"/>
<gene>
    <name evidence="1" type="ORF">M436DRAFT_44598</name>
</gene>
<dbReference type="Proteomes" id="UP000027730">
    <property type="component" value="Unassembled WGS sequence"/>
</dbReference>